<gene>
    <name evidence="5" type="ORF">bsdtb5_21940</name>
</gene>
<evidence type="ECO:0000313" key="6">
    <source>
        <dbReference type="Proteomes" id="UP000595897"/>
    </source>
</evidence>
<dbReference type="InterPro" id="IPR023186">
    <property type="entry name" value="IUNH"/>
</dbReference>
<dbReference type="Pfam" id="PF01706">
    <property type="entry name" value="FliG_C"/>
    <property type="match status" value="1"/>
</dbReference>
<dbReference type="InterPro" id="IPR001910">
    <property type="entry name" value="Inosine/uridine_hydrolase_dom"/>
</dbReference>
<dbReference type="GO" id="GO:0008477">
    <property type="term" value="F:purine nucleosidase activity"/>
    <property type="evidence" value="ECO:0007669"/>
    <property type="project" value="TreeGrafter"/>
</dbReference>
<dbReference type="InterPro" id="IPR036452">
    <property type="entry name" value="Ribo_hydro-like"/>
</dbReference>
<dbReference type="InterPro" id="IPR023087">
    <property type="entry name" value="Flg_Motor_Flig_C"/>
</dbReference>
<evidence type="ECO:0000256" key="2">
    <source>
        <dbReference type="ARBA" id="ARBA00023295"/>
    </source>
</evidence>
<proteinExistence type="predicted"/>
<dbReference type="EMBL" id="AP024169">
    <property type="protein sequence ID" value="BCN30899.1"/>
    <property type="molecule type" value="Genomic_DNA"/>
</dbReference>
<sequence length="547" mass="62223">MNYKFGVQEKKRLRVIVDTDAACEADDQYAIVHALLTPRFIIKGIIAEQFGGKSGERTVKKSYQEIQKILSLMDMKDVPVYYGAEYPLSSEQEIPESEGADIIIKEALSSEEDKLYVLCQGAITNVAIALNKCPEIVDQIICIWIGGGFYPEGGWEFNLLNDYHAANVVFKSKIELWQVPMDCYTRMQVGYAELQRKVMPCGAIGKYLFDEMQELGMKADWICGEAWSLGDSPAIGLALNPGCGHCEIRKAPIVDSDGYYIGNVESHDIRVFYEIDSRYILEDFFAKLAIYNTGNIKNIDRTYNIDMTYNTVINGKSYDSNNTDKTDCLLLARKLLEMYEISRKQGILAIVDEARTSKYQSKLLNIAIHLMTSGLSIEQIDEILERYAIADNYVGNKLLESQLIREGVACILDGADFNYMKELLCSYFGVNMRDRFLEFCNLDENIIFDNIISRYKDKEVLSNMTNLLEECLELDDRIYHEALIHIDNKTLCSALKGASGEVIRRLLSVLSPNLTYFISEDIENNDDNIDTIIMSQKEVRNAIERLR</sequence>
<evidence type="ECO:0000256" key="1">
    <source>
        <dbReference type="ARBA" id="ARBA00022801"/>
    </source>
</evidence>
<evidence type="ECO:0000259" key="3">
    <source>
        <dbReference type="Pfam" id="PF01156"/>
    </source>
</evidence>
<dbReference type="Gene3D" id="1.10.220.30">
    <property type="match status" value="1"/>
</dbReference>
<dbReference type="Proteomes" id="UP000595897">
    <property type="component" value="Chromosome"/>
</dbReference>
<dbReference type="RefSeq" id="WP_271712057.1">
    <property type="nucleotide sequence ID" value="NZ_AP024169.1"/>
</dbReference>
<reference evidence="5 6" key="1">
    <citation type="submission" date="2020-11" db="EMBL/GenBank/DDBJ databases">
        <title>Draft genome sequencing of a Lachnospiraceae strain isolated from anoxic soil subjected to BSD treatment.</title>
        <authorList>
            <person name="Uek A."/>
            <person name="Tonouchi A."/>
        </authorList>
    </citation>
    <scope>NUCLEOTIDE SEQUENCE [LARGE SCALE GENOMIC DNA]</scope>
    <source>
        <strain evidence="5 6">TB5</strain>
    </source>
</reference>
<name>A0A7R7ELC3_9FIRM</name>
<dbReference type="AlphaFoldDB" id="A0A7R7ELC3"/>
<evidence type="ECO:0000313" key="5">
    <source>
        <dbReference type="EMBL" id="BCN30899.1"/>
    </source>
</evidence>
<dbReference type="GO" id="GO:0006152">
    <property type="term" value="P:purine nucleoside catabolic process"/>
    <property type="evidence" value="ECO:0007669"/>
    <property type="project" value="TreeGrafter"/>
</dbReference>
<feature type="domain" description="Flagellar motor switch protein FliG C-terminal" evidence="4">
    <location>
        <begin position="468"/>
        <end position="546"/>
    </location>
</feature>
<dbReference type="PANTHER" id="PTHR12304">
    <property type="entry name" value="INOSINE-URIDINE PREFERRING NUCLEOSIDE HYDROLASE"/>
    <property type="match status" value="1"/>
</dbReference>
<evidence type="ECO:0000259" key="4">
    <source>
        <dbReference type="Pfam" id="PF01706"/>
    </source>
</evidence>
<organism evidence="5 6">
    <name type="scientific">Anaeromicropila herbilytica</name>
    <dbReference type="NCBI Taxonomy" id="2785025"/>
    <lineage>
        <taxon>Bacteria</taxon>
        <taxon>Bacillati</taxon>
        <taxon>Bacillota</taxon>
        <taxon>Clostridia</taxon>
        <taxon>Lachnospirales</taxon>
        <taxon>Lachnospiraceae</taxon>
        <taxon>Anaeromicropila</taxon>
    </lineage>
</organism>
<dbReference type="Gene3D" id="3.90.245.10">
    <property type="entry name" value="Ribonucleoside hydrolase-like"/>
    <property type="match status" value="1"/>
</dbReference>
<dbReference type="Pfam" id="PF01156">
    <property type="entry name" value="IU_nuc_hydro"/>
    <property type="match status" value="1"/>
</dbReference>
<dbReference type="PANTHER" id="PTHR12304:SF4">
    <property type="entry name" value="URIDINE NUCLEOSIDASE"/>
    <property type="match status" value="1"/>
</dbReference>
<dbReference type="InterPro" id="IPR011002">
    <property type="entry name" value="FliG_a-hlx"/>
</dbReference>
<keyword evidence="2" id="KW-0326">Glycosidase</keyword>
<protein>
    <recommendedName>
        <fullName evidence="7">Nucleoside hydrolase</fullName>
    </recommendedName>
</protein>
<dbReference type="SUPFAM" id="SSF48029">
    <property type="entry name" value="FliG"/>
    <property type="match status" value="1"/>
</dbReference>
<evidence type="ECO:0008006" key="7">
    <source>
        <dbReference type="Google" id="ProtNLM"/>
    </source>
</evidence>
<feature type="domain" description="Inosine/uridine-preferring nucleoside hydrolase" evidence="3">
    <location>
        <begin position="15"/>
        <end position="246"/>
    </location>
</feature>
<accession>A0A7R7ELC3</accession>
<dbReference type="GO" id="GO:0005829">
    <property type="term" value="C:cytosol"/>
    <property type="evidence" value="ECO:0007669"/>
    <property type="project" value="TreeGrafter"/>
</dbReference>
<dbReference type="KEGG" id="ahb:bsdtb5_21940"/>
<keyword evidence="6" id="KW-1185">Reference proteome</keyword>
<dbReference type="SUPFAM" id="SSF53590">
    <property type="entry name" value="Nucleoside hydrolase"/>
    <property type="match status" value="1"/>
</dbReference>
<keyword evidence="1" id="KW-0378">Hydrolase</keyword>